<keyword evidence="1" id="KW-0812">Transmembrane</keyword>
<evidence type="ECO:0000313" key="4">
    <source>
        <dbReference type="Proteomes" id="UP000323506"/>
    </source>
</evidence>
<evidence type="ECO:0000313" key="3">
    <source>
        <dbReference type="EMBL" id="TYH12501.1"/>
    </source>
</evidence>
<organism evidence="3 4">
    <name type="scientific">Gossypium darwinii</name>
    <name type="common">Darwin's cotton</name>
    <name type="synonym">Gossypium barbadense var. darwinii</name>
    <dbReference type="NCBI Taxonomy" id="34276"/>
    <lineage>
        <taxon>Eukaryota</taxon>
        <taxon>Viridiplantae</taxon>
        <taxon>Streptophyta</taxon>
        <taxon>Embryophyta</taxon>
        <taxon>Tracheophyta</taxon>
        <taxon>Spermatophyta</taxon>
        <taxon>Magnoliopsida</taxon>
        <taxon>eudicotyledons</taxon>
        <taxon>Gunneridae</taxon>
        <taxon>Pentapetalae</taxon>
        <taxon>rosids</taxon>
        <taxon>malvids</taxon>
        <taxon>Malvales</taxon>
        <taxon>Malvaceae</taxon>
        <taxon>Malvoideae</taxon>
        <taxon>Gossypium</taxon>
    </lineage>
</organism>
<keyword evidence="1" id="KW-0472">Membrane</keyword>
<keyword evidence="4" id="KW-1185">Reference proteome</keyword>
<gene>
    <name evidence="3" type="ORF">ES288_A06G072200v1</name>
</gene>
<evidence type="ECO:0000256" key="2">
    <source>
        <dbReference type="SAM" id="SignalP"/>
    </source>
</evidence>
<feature type="transmembrane region" description="Helical" evidence="1">
    <location>
        <begin position="28"/>
        <end position="45"/>
    </location>
</feature>
<sequence>MKVIGILLSSMFGFWCMSSYRCLNASITFYTASCNIPSYSVVDVMRNLLHLPIRHLQILKSARLNLLFAIYVLFRYLFYVYIFFSN</sequence>
<reference evidence="3 4" key="1">
    <citation type="submission" date="2019-06" db="EMBL/GenBank/DDBJ databases">
        <title>WGS assembly of Gossypium darwinii.</title>
        <authorList>
            <person name="Chen Z.J."/>
            <person name="Sreedasyam A."/>
            <person name="Ando A."/>
            <person name="Song Q."/>
            <person name="De L."/>
            <person name="Hulse-Kemp A."/>
            <person name="Ding M."/>
            <person name="Ye W."/>
            <person name="Kirkbride R."/>
            <person name="Jenkins J."/>
            <person name="Plott C."/>
            <person name="Lovell J."/>
            <person name="Lin Y.-M."/>
            <person name="Vaughn R."/>
            <person name="Liu B."/>
            <person name="Li W."/>
            <person name="Simpson S."/>
            <person name="Scheffler B."/>
            <person name="Saski C."/>
            <person name="Grover C."/>
            <person name="Hu G."/>
            <person name="Conover J."/>
            <person name="Carlson J."/>
            <person name="Shu S."/>
            <person name="Boston L."/>
            <person name="Williams M."/>
            <person name="Peterson D."/>
            <person name="Mcgee K."/>
            <person name="Jones D."/>
            <person name="Wendel J."/>
            <person name="Stelly D."/>
            <person name="Grimwood J."/>
            <person name="Schmutz J."/>
        </authorList>
    </citation>
    <scope>NUCLEOTIDE SEQUENCE [LARGE SCALE GENOMIC DNA]</scope>
    <source>
        <strain evidence="3">1808015.09</strain>
    </source>
</reference>
<proteinExistence type="predicted"/>
<dbReference type="EMBL" id="CM017693">
    <property type="protein sequence ID" value="TYH12501.1"/>
    <property type="molecule type" value="Genomic_DNA"/>
</dbReference>
<name>A0A5D2G3A1_GOSDA</name>
<feature type="chain" id="PRO_5022941351" evidence="2">
    <location>
        <begin position="26"/>
        <end position="86"/>
    </location>
</feature>
<dbReference type="AlphaFoldDB" id="A0A5D2G3A1"/>
<feature type="transmembrane region" description="Helical" evidence="1">
    <location>
        <begin position="66"/>
        <end position="84"/>
    </location>
</feature>
<protein>
    <submittedName>
        <fullName evidence="3">Uncharacterized protein</fullName>
    </submittedName>
</protein>
<evidence type="ECO:0000256" key="1">
    <source>
        <dbReference type="SAM" id="Phobius"/>
    </source>
</evidence>
<dbReference type="Proteomes" id="UP000323506">
    <property type="component" value="Chromosome A06"/>
</dbReference>
<feature type="signal peptide" evidence="2">
    <location>
        <begin position="1"/>
        <end position="25"/>
    </location>
</feature>
<accession>A0A5D2G3A1</accession>
<keyword evidence="2" id="KW-0732">Signal</keyword>
<keyword evidence="1" id="KW-1133">Transmembrane helix</keyword>